<name>A0AA96VL14_9STRE</name>
<dbReference type="PANTHER" id="PTHR38733:SF1">
    <property type="entry name" value="TYPE IV METHYL-DIRECTED RESTRICTION ENZYME ECOKMCRBC"/>
    <property type="match status" value="1"/>
</dbReference>
<evidence type="ECO:0000313" key="1">
    <source>
        <dbReference type="EMBL" id="WNY51461.1"/>
    </source>
</evidence>
<protein>
    <submittedName>
        <fullName evidence="1">3-isopropylmalate dehydrogenase</fullName>
    </submittedName>
</protein>
<gene>
    <name evidence="1" type="ORF">PW252_02025</name>
</gene>
<dbReference type="AlphaFoldDB" id="A0AA96VL14"/>
<dbReference type="KEGG" id="sins:PW252_02025"/>
<dbReference type="Pfam" id="PF10117">
    <property type="entry name" value="McrBC"/>
    <property type="match status" value="1"/>
</dbReference>
<proteinExistence type="predicted"/>
<dbReference type="EMBL" id="CP118735">
    <property type="protein sequence ID" value="WNY51461.1"/>
    <property type="molecule type" value="Genomic_DNA"/>
</dbReference>
<dbReference type="REBASE" id="767280">
    <property type="entry name" value="Ssp29887McrBCP"/>
</dbReference>
<dbReference type="InterPro" id="IPR019292">
    <property type="entry name" value="McrC"/>
</dbReference>
<accession>A0AA96VL14</accession>
<sequence length="439" mass="51581">MWIKDNQRGISKTTFKDKYPQLTEQLVDRSLDFLSKEHGLFLFPTSWQEISDLEKSDKVFETVDDTLRTGNVIGFIGCGPERVTIHSRFAQNDTEDYFLHYMLQKVLHLNVTNLETSLSLEQQFYQLYIYLFPSFLQAAMRKGLYKEYRRFQYHDANMKGTLDVARQLKNSIPFEGRIAYNIREFSFDNNLMQLIRHTIEFIKSHPLSRSVELFQSKDRENVEAVIRATPSYQFADRNYIIYQNQLTPVRHAYFHEYRSLQKLCLMILRGQMHGIGQSEQKIHGILFDVAWLWEEYLAQLLGEEFHHPRNKAKSGSFSMFQRGNGRIYPDFVAVSDRSIVADAKYKPLENINGADYLQLVAYMYRFNAQQGFYLFPYAGKNEENKRYELLEGIGQKRSEPVTVEKVGLVIPQETSSFKEFCQQIESNEQAFLKSFVEKS</sequence>
<dbReference type="PANTHER" id="PTHR38733">
    <property type="entry name" value="PROTEIN MCRC"/>
    <property type="match status" value="1"/>
</dbReference>
<organism evidence="1">
    <name type="scientific">Streptococcus iners</name>
    <dbReference type="NCBI Taxonomy" id="3028084"/>
    <lineage>
        <taxon>Bacteria</taxon>
        <taxon>Bacillati</taxon>
        <taxon>Bacillota</taxon>
        <taxon>Bacilli</taxon>
        <taxon>Lactobacillales</taxon>
        <taxon>Streptococcaceae</taxon>
        <taxon>Streptococcus</taxon>
    </lineage>
</organism>
<reference evidence="1" key="1">
    <citation type="submission" date="2023-02" db="EMBL/GenBank/DDBJ databases">
        <title>Streptococcus sp. Genome Sequencing and Assembly.</title>
        <authorList>
            <person name="Shore S.M."/>
            <person name="Nicholson T.L."/>
        </authorList>
    </citation>
    <scope>NUCLEOTIDE SEQUENCE</scope>
    <source>
        <strain evidence="1">29887</strain>
    </source>
</reference>
<dbReference type="RefSeq" id="WP_248050142.1">
    <property type="nucleotide sequence ID" value="NZ_CP118735.1"/>
</dbReference>